<dbReference type="AlphaFoldDB" id="A0A0F9AAX3"/>
<proteinExistence type="predicted"/>
<organism evidence="1">
    <name type="scientific">marine sediment metagenome</name>
    <dbReference type="NCBI Taxonomy" id="412755"/>
    <lineage>
        <taxon>unclassified sequences</taxon>
        <taxon>metagenomes</taxon>
        <taxon>ecological metagenomes</taxon>
    </lineage>
</organism>
<reference evidence="1" key="1">
    <citation type="journal article" date="2015" name="Nature">
        <title>Complex archaea that bridge the gap between prokaryotes and eukaryotes.</title>
        <authorList>
            <person name="Spang A."/>
            <person name="Saw J.H."/>
            <person name="Jorgensen S.L."/>
            <person name="Zaremba-Niedzwiedzka K."/>
            <person name="Martijn J."/>
            <person name="Lind A.E."/>
            <person name="van Eijk R."/>
            <person name="Schleper C."/>
            <person name="Guy L."/>
            <person name="Ettema T.J."/>
        </authorList>
    </citation>
    <scope>NUCLEOTIDE SEQUENCE</scope>
</reference>
<comment type="caution">
    <text evidence="1">The sequence shown here is derived from an EMBL/GenBank/DDBJ whole genome shotgun (WGS) entry which is preliminary data.</text>
</comment>
<gene>
    <name evidence="1" type="ORF">LCGC14_2934760</name>
</gene>
<accession>A0A0F9AAX3</accession>
<protein>
    <submittedName>
        <fullName evidence="1">Uncharacterized protein</fullName>
    </submittedName>
</protein>
<sequence>MSKYITVTCSKCGAPATFDYDGIAEEDALVLIGEDARCCRRCGTLFVEREPDEDEVDNDDEEE</sequence>
<name>A0A0F9AAX3_9ZZZZ</name>
<dbReference type="EMBL" id="LAZR01058683">
    <property type="protein sequence ID" value="KKK69366.1"/>
    <property type="molecule type" value="Genomic_DNA"/>
</dbReference>
<evidence type="ECO:0000313" key="1">
    <source>
        <dbReference type="EMBL" id="KKK69366.1"/>
    </source>
</evidence>